<dbReference type="EC" id="3.1.26.4" evidence="6 14"/>
<feature type="binding site" evidence="14 15">
    <location>
        <position position="131"/>
    </location>
    <ligand>
        <name>a divalent metal cation</name>
        <dbReference type="ChEBI" id="CHEBI:60240"/>
    </ligand>
</feature>
<comment type="cofactor">
    <cofactor evidence="14 15">
        <name>Mn(2+)</name>
        <dbReference type="ChEBI" id="CHEBI:29035"/>
    </cofactor>
    <cofactor evidence="14 15">
        <name>Mg(2+)</name>
        <dbReference type="ChEBI" id="CHEBI:18420"/>
    </cofactor>
    <text evidence="14 15">Manganese or magnesium. Binds 1 divalent metal ion per monomer in the absence of substrate. May bind a second metal ion after substrate binding.</text>
</comment>
<dbReference type="GO" id="GO:0004523">
    <property type="term" value="F:RNA-DNA hybrid ribonuclease activity"/>
    <property type="evidence" value="ECO:0007669"/>
    <property type="project" value="UniProtKB-UniRule"/>
</dbReference>
<comment type="subcellular location">
    <subcellularLocation>
        <location evidence="4 14">Cytoplasm</location>
    </subcellularLocation>
</comment>
<evidence type="ECO:0000259" key="17">
    <source>
        <dbReference type="PROSITE" id="PS51975"/>
    </source>
</evidence>
<dbReference type="GO" id="GO:0043137">
    <property type="term" value="P:DNA replication, removal of RNA primer"/>
    <property type="evidence" value="ECO:0007669"/>
    <property type="project" value="TreeGrafter"/>
</dbReference>
<evidence type="ECO:0000256" key="8">
    <source>
        <dbReference type="ARBA" id="ARBA00022490"/>
    </source>
</evidence>
<protein>
    <recommendedName>
        <fullName evidence="7 14">Ribonuclease HII</fullName>
        <shortName evidence="14">RNase HII</shortName>
        <ecNumber evidence="6 14">3.1.26.4</ecNumber>
    </recommendedName>
</protein>
<evidence type="ECO:0000256" key="14">
    <source>
        <dbReference type="HAMAP-Rule" id="MF_00052"/>
    </source>
</evidence>
<organism evidence="18 19">
    <name type="scientific">Oxynema aestuarii AP17</name>
    <dbReference type="NCBI Taxonomy" id="2064643"/>
    <lineage>
        <taxon>Bacteria</taxon>
        <taxon>Bacillati</taxon>
        <taxon>Cyanobacteriota</taxon>
        <taxon>Cyanophyceae</taxon>
        <taxon>Oscillatoriophycideae</taxon>
        <taxon>Oscillatoriales</taxon>
        <taxon>Oscillatoriaceae</taxon>
        <taxon>Oxynema</taxon>
        <taxon>Oxynema aestuarii</taxon>
    </lineage>
</organism>
<keyword evidence="10 14" id="KW-0479">Metal-binding</keyword>
<dbReference type="GO" id="GO:0005737">
    <property type="term" value="C:cytoplasm"/>
    <property type="evidence" value="ECO:0007669"/>
    <property type="project" value="UniProtKB-SubCell"/>
</dbReference>
<evidence type="ECO:0000256" key="7">
    <source>
        <dbReference type="ARBA" id="ARBA00019179"/>
    </source>
</evidence>
<evidence type="ECO:0000256" key="3">
    <source>
        <dbReference type="ARBA" id="ARBA00004065"/>
    </source>
</evidence>
<dbReference type="InterPro" id="IPR001352">
    <property type="entry name" value="RNase_HII/HIII"/>
</dbReference>
<accession>A0A6H1U161</accession>
<dbReference type="NCBIfam" id="NF000595">
    <property type="entry name" value="PRK00015.1-3"/>
    <property type="match status" value="1"/>
</dbReference>
<dbReference type="AlphaFoldDB" id="A0A6H1U161"/>
<keyword evidence="19" id="KW-1185">Reference proteome</keyword>
<evidence type="ECO:0000256" key="5">
    <source>
        <dbReference type="ARBA" id="ARBA00007383"/>
    </source>
</evidence>
<dbReference type="Proteomes" id="UP000500857">
    <property type="component" value="Chromosome"/>
</dbReference>
<evidence type="ECO:0000256" key="12">
    <source>
        <dbReference type="ARBA" id="ARBA00022801"/>
    </source>
</evidence>
<dbReference type="InterPro" id="IPR022898">
    <property type="entry name" value="RNase_HII"/>
</dbReference>
<keyword evidence="8 14" id="KW-0963">Cytoplasm</keyword>
<dbReference type="InterPro" id="IPR024567">
    <property type="entry name" value="RNase_HII/HIII_dom"/>
</dbReference>
<dbReference type="KEGG" id="oxy:HCG48_19890"/>
<dbReference type="PANTHER" id="PTHR10954">
    <property type="entry name" value="RIBONUCLEASE H2 SUBUNIT A"/>
    <property type="match status" value="1"/>
</dbReference>
<dbReference type="GO" id="GO:0030145">
    <property type="term" value="F:manganese ion binding"/>
    <property type="evidence" value="ECO:0007669"/>
    <property type="project" value="UniProtKB-UniRule"/>
</dbReference>
<proteinExistence type="inferred from homology"/>
<evidence type="ECO:0000256" key="9">
    <source>
        <dbReference type="ARBA" id="ARBA00022722"/>
    </source>
</evidence>
<evidence type="ECO:0000256" key="6">
    <source>
        <dbReference type="ARBA" id="ARBA00012180"/>
    </source>
</evidence>
<evidence type="ECO:0000313" key="19">
    <source>
        <dbReference type="Proteomes" id="UP000500857"/>
    </source>
</evidence>
<dbReference type="GO" id="GO:0003723">
    <property type="term" value="F:RNA binding"/>
    <property type="evidence" value="ECO:0007669"/>
    <property type="project" value="UniProtKB-UniRule"/>
</dbReference>
<comment type="function">
    <text evidence="3 14 16">Endonuclease that specifically degrades the RNA of RNA-DNA hybrids.</text>
</comment>
<keyword evidence="9 14" id="KW-0540">Nuclease</keyword>
<dbReference type="InterPro" id="IPR036397">
    <property type="entry name" value="RNaseH_sf"/>
</dbReference>
<feature type="binding site" evidence="14 15">
    <location>
        <position position="35"/>
    </location>
    <ligand>
        <name>a divalent metal cation</name>
        <dbReference type="ChEBI" id="CHEBI:60240"/>
    </ligand>
</feature>
<dbReference type="GO" id="GO:0032299">
    <property type="term" value="C:ribonuclease H2 complex"/>
    <property type="evidence" value="ECO:0007669"/>
    <property type="project" value="TreeGrafter"/>
</dbReference>
<dbReference type="GO" id="GO:0006298">
    <property type="term" value="P:mismatch repair"/>
    <property type="evidence" value="ECO:0007669"/>
    <property type="project" value="TreeGrafter"/>
</dbReference>
<dbReference type="InterPro" id="IPR012337">
    <property type="entry name" value="RNaseH-like_sf"/>
</dbReference>
<dbReference type="PANTHER" id="PTHR10954:SF18">
    <property type="entry name" value="RIBONUCLEASE HII"/>
    <property type="match status" value="1"/>
</dbReference>
<feature type="binding site" evidence="14 15">
    <location>
        <position position="36"/>
    </location>
    <ligand>
        <name>a divalent metal cation</name>
        <dbReference type="ChEBI" id="CHEBI:60240"/>
    </ligand>
</feature>
<sequence length="222" mass="24261">MNRVCTRQLNLWEASSFADADLDTLGRGQLVAGVDEVGRGCWFGPVVAAAAILSGEAISDLRQAGVTDSKRLSVKQRSRLALSVGESAIACSIGIASVREIDRLNILQASLLAMKRAILKLQVTPQLCLIDGNQLVPDLSIEQKTIVKGDSRVTAIAAASIVAKVWRDTLIVRLAKKYPEYDLENNKGYGTKKHRLALQKYGISPQHRRSFRPCQLHGDRLS</sequence>
<comment type="cofactor">
    <cofactor evidence="2">
        <name>Mg(2+)</name>
        <dbReference type="ChEBI" id="CHEBI:18420"/>
    </cofactor>
</comment>
<keyword evidence="13 14" id="KW-0464">Manganese</keyword>
<evidence type="ECO:0000256" key="15">
    <source>
        <dbReference type="PROSITE-ProRule" id="PRU01319"/>
    </source>
</evidence>
<dbReference type="RefSeq" id="WP_168570722.1">
    <property type="nucleotide sequence ID" value="NZ_CP051167.1"/>
</dbReference>
<name>A0A6H1U161_9CYAN</name>
<keyword evidence="11 14" id="KW-0255">Endonuclease</keyword>
<evidence type="ECO:0000256" key="2">
    <source>
        <dbReference type="ARBA" id="ARBA00001946"/>
    </source>
</evidence>
<dbReference type="CDD" id="cd07182">
    <property type="entry name" value="RNase_HII_bacteria_HII_like"/>
    <property type="match status" value="1"/>
</dbReference>
<evidence type="ECO:0000313" key="18">
    <source>
        <dbReference type="EMBL" id="QIZ72574.1"/>
    </source>
</evidence>
<evidence type="ECO:0000256" key="11">
    <source>
        <dbReference type="ARBA" id="ARBA00022759"/>
    </source>
</evidence>
<feature type="domain" description="RNase H type-2" evidence="17">
    <location>
        <begin position="29"/>
        <end position="222"/>
    </location>
</feature>
<evidence type="ECO:0000256" key="10">
    <source>
        <dbReference type="ARBA" id="ARBA00022723"/>
    </source>
</evidence>
<evidence type="ECO:0000256" key="1">
    <source>
        <dbReference type="ARBA" id="ARBA00000077"/>
    </source>
</evidence>
<gene>
    <name evidence="14" type="primary">rnhB</name>
    <name evidence="18" type="ORF">HCG48_19890</name>
</gene>
<reference evidence="18 19" key="1">
    <citation type="submission" date="2020-04" db="EMBL/GenBank/DDBJ databases">
        <authorList>
            <person name="Basu S."/>
            <person name="Maruthanayagam V."/>
            <person name="Chakraborty S."/>
            <person name="Pramanik A."/>
            <person name="Mukherjee J."/>
            <person name="Brink B."/>
        </authorList>
    </citation>
    <scope>NUCLEOTIDE SEQUENCE [LARGE SCALE GENOMIC DNA]</scope>
    <source>
        <strain evidence="18 19">AP17</strain>
    </source>
</reference>
<evidence type="ECO:0000256" key="13">
    <source>
        <dbReference type="ARBA" id="ARBA00023211"/>
    </source>
</evidence>
<dbReference type="Pfam" id="PF01351">
    <property type="entry name" value="RNase_HII"/>
    <property type="match status" value="1"/>
</dbReference>
<evidence type="ECO:0000256" key="4">
    <source>
        <dbReference type="ARBA" id="ARBA00004496"/>
    </source>
</evidence>
<comment type="similarity">
    <text evidence="5 14 16">Belongs to the RNase HII family.</text>
</comment>
<dbReference type="HAMAP" id="MF_00052_B">
    <property type="entry name" value="RNase_HII_B"/>
    <property type="match status" value="1"/>
</dbReference>
<dbReference type="PROSITE" id="PS51975">
    <property type="entry name" value="RNASE_H_2"/>
    <property type="match status" value="1"/>
</dbReference>
<dbReference type="NCBIfam" id="NF010537">
    <property type="entry name" value="PRK13925.1"/>
    <property type="match status" value="1"/>
</dbReference>
<keyword evidence="12 14" id="KW-0378">Hydrolase</keyword>
<evidence type="ECO:0000256" key="16">
    <source>
        <dbReference type="RuleBase" id="RU003515"/>
    </source>
</evidence>
<dbReference type="SUPFAM" id="SSF53098">
    <property type="entry name" value="Ribonuclease H-like"/>
    <property type="match status" value="1"/>
</dbReference>
<dbReference type="EMBL" id="CP051167">
    <property type="protein sequence ID" value="QIZ72574.1"/>
    <property type="molecule type" value="Genomic_DNA"/>
</dbReference>
<dbReference type="Gene3D" id="3.30.420.10">
    <property type="entry name" value="Ribonuclease H-like superfamily/Ribonuclease H"/>
    <property type="match status" value="1"/>
</dbReference>
<comment type="catalytic activity">
    <reaction evidence="1 14 15 16">
        <text>Endonucleolytic cleavage to 5'-phosphomonoester.</text>
        <dbReference type="EC" id="3.1.26.4"/>
    </reaction>
</comment>